<evidence type="ECO:0000313" key="3">
    <source>
        <dbReference type="Proteomes" id="UP000579153"/>
    </source>
</evidence>
<dbReference type="Pfam" id="PF12728">
    <property type="entry name" value="HTH_17"/>
    <property type="match status" value="1"/>
</dbReference>
<dbReference type="InterPro" id="IPR010093">
    <property type="entry name" value="SinI_DNA-bd"/>
</dbReference>
<gene>
    <name evidence="2" type="ORF">HD596_005406</name>
</gene>
<name>A0A7W9G7G2_9ACTN</name>
<proteinExistence type="predicted"/>
<dbReference type="RefSeq" id="WP_185072056.1">
    <property type="nucleotide sequence ID" value="NZ_JACHMB010000001.1"/>
</dbReference>
<sequence>MPDSTVLPLLYKPEEAATQLRISRTKVYALLRSREIRSVKIDGCRRIPVAALSEYVARLEGRAA</sequence>
<reference evidence="2 3" key="1">
    <citation type="submission" date="2020-08" db="EMBL/GenBank/DDBJ databases">
        <title>Sequencing the genomes of 1000 actinobacteria strains.</title>
        <authorList>
            <person name="Klenk H.-P."/>
        </authorList>
    </citation>
    <scope>NUCLEOTIDE SEQUENCE [LARGE SCALE GENOMIC DNA]</scope>
    <source>
        <strain evidence="2 3">DSM 45507</strain>
    </source>
</reference>
<dbReference type="NCBIfam" id="TIGR01764">
    <property type="entry name" value="excise"/>
    <property type="match status" value="1"/>
</dbReference>
<accession>A0A7W9G7G2</accession>
<dbReference type="Proteomes" id="UP000579153">
    <property type="component" value="Unassembled WGS sequence"/>
</dbReference>
<dbReference type="AlphaFoldDB" id="A0A7W9G7G2"/>
<dbReference type="EMBL" id="JACHMB010000001">
    <property type="protein sequence ID" value="MBB5778650.1"/>
    <property type="molecule type" value="Genomic_DNA"/>
</dbReference>
<dbReference type="InterPro" id="IPR041657">
    <property type="entry name" value="HTH_17"/>
</dbReference>
<dbReference type="GO" id="GO:0003677">
    <property type="term" value="F:DNA binding"/>
    <property type="evidence" value="ECO:0007669"/>
    <property type="project" value="InterPro"/>
</dbReference>
<protein>
    <submittedName>
        <fullName evidence="2">Excisionase family DNA binding protein</fullName>
    </submittedName>
</protein>
<evidence type="ECO:0000259" key="1">
    <source>
        <dbReference type="Pfam" id="PF12728"/>
    </source>
</evidence>
<keyword evidence="3" id="KW-1185">Reference proteome</keyword>
<comment type="caution">
    <text evidence="2">The sequence shown here is derived from an EMBL/GenBank/DDBJ whole genome shotgun (WGS) entry which is preliminary data.</text>
</comment>
<feature type="domain" description="Helix-turn-helix" evidence="1">
    <location>
        <begin position="10"/>
        <end position="58"/>
    </location>
</feature>
<evidence type="ECO:0000313" key="2">
    <source>
        <dbReference type="EMBL" id="MBB5778650.1"/>
    </source>
</evidence>
<organism evidence="2 3">
    <name type="scientific">Nonomuraea jabiensis</name>
    <dbReference type="NCBI Taxonomy" id="882448"/>
    <lineage>
        <taxon>Bacteria</taxon>
        <taxon>Bacillati</taxon>
        <taxon>Actinomycetota</taxon>
        <taxon>Actinomycetes</taxon>
        <taxon>Streptosporangiales</taxon>
        <taxon>Streptosporangiaceae</taxon>
        <taxon>Nonomuraea</taxon>
    </lineage>
</organism>